<evidence type="ECO:0000256" key="2">
    <source>
        <dbReference type="ARBA" id="ARBA00007118"/>
    </source>
</evidence>
<evidence type="ECO:0000259" key="10">
    <source>
        <dbReference type="Pfam" id="PF00881"/>
    </source>
</evidence>
<comment type="cofactor">
    <cofactor evidence="1 8">
        <name>FMN</name>
        <dbReference type="ChEBI" id="CHEBI:58210"/>
    </cofactor>
</comment>
<feature type="region of interest" description="Disordered" evidence="9">
    <location>
        <begin position="198"/>
        <end position="222"/>
    </location>
</feature>
<keyword evidence="7 8" id="KW-0520">NAD</keyword>
<evidence type="ECO:0000256" key="8">
    <source>
        <dbReference type="PIRNR" id="PIRNR000232"/>
    </source>
</evidence>
<organism evidence="11 12">
    <name type="scientific">Pelomonas aquatica</name>
    <dbReference type="NCBI Taxonomy" id="431058"/>
    <lineage>
        <taxon>Bacteria</taxon>
        <taxon>Pseudomonadati</taxon>
        <taxon>Pseudomonadota</taxon>
        <taxon>Betaproteobacteria</taxon>
        <taxon>Burkholderiales</taxon>
        <taxon>Sphaerotilaceae</taxon>
        <taxon>Roseateles</taxon>
    </lineage>
</organism>
<feature type="region of interest" description="Disordered" evidence="9">
    <location>
        <begin position="1"/>
        <end position="29"/>
    </location>
</feature>
<comment type="similarity">
    <text evidence="2 8">Belongs to the nitroreductase family.</text>
</comment>
<evidence type="ECO:0000313" key="12">
    <source>
        <dbReference type="Proteomes" id="UP001180536"/>
    </source>
</evidence>
<gene>
    <name evidence="11" type="ORF">J2X16_001257</name>
</gene>
<evidence type="ECO:0000256" key="5">
    <source>
        <dbReference type="ARBA" id="ARBA00022857"/>
    </source>
</evidence>
<evidence type="ECO:0000256" key="3">
    <source>
        <dbReference type="ARBA" id="ARBA00022630"/>
    </source>
</evidence>
<dbReference type="EC" id="1.-.-.-" evidence="8"/>
<dbReference type="PANTHER" id="PTHR43821">
    <property type="entry name" value="NAD(P)H NITROREDUCTASE YDJA-RELATED"/>
    <property type="match status" value="1"/>
</dbReference>
<proteinExistence type="inferred from homology"/>
<dbReference type="PANTHER" id="PTHR43821:SF1">
    <property type="entry name" value="NAD(P)H NITROREDUCTASE YDJA-RELATED"/>
    <property type="match status" value="1"/>
</dbReference>
<comment type="caution">
    <text evidence="11">The sequence shown here is derived from an EMBL/GenBank/DDBJ whole genome shotgun (WGS) entry which is preliminary data.</text>
</comment>
<dbReference type="CDD" id="cd02135">
    <property type="entry name" value="YdjA-like"/>
    <property type="match status" value="1"/>
</dbReference>
<keyword evidence="4 8" id="KW-0288">FMN</keyword>
<evidence type="ECO:0000256" key="4">
    <source>
        <dbReference type="ARBA" id="ARBA00022643"/>
    </source>
</evidence>
<dbReference type="InterPro" id="IPR052530">
    <property type="entry name" value="NAD(P)H_nitroreductase"/>
</dbReference>
<keyword evidence="6 8" id="KW-0560">Oxidoreductase</keyword>
<evidence type="ECO:0000256" key="1">
    <source>
        <dbReference type="ARBA" id="ARBA00001917"/>
    </source>
</evidence>
<evidence type="ECO:0000256" key="6">
    <source>
        <dbReference type="ARBA" id="ARBA00023002"/>
    </source>
</evidence>
<reference evidence="11 12" key="1">
    <citation type="submission" date="2023-07" db="EMBL/GenBank/DDBJ databases">
        <title>Sorghum-associated microbial communities from plants grown in Nebraska, USA.</title>
        <authorList>
            <person name="Schachtman D."/>
        </authorList>
    </citation>
    <scope>NUCLEOTIDE SEQUENCE [LARGE SCALE GENOMIC DNA]</scope>
    <source>
        <strain evidence="11 12">BE310</strain>
    </source>
</reference>
<evidence type="ECO:0000256" key="9">
    <source>
        <dbReference type="SAM" id="MobiDB-lite"/>
    </source>
</evidence>
<accession>A0ABU1Z5M1</accession>
<dbReference type="Pfam" id="PF00881">
    <property type="entry name" value="Nitroreductase"/>
    <property type="match status" value="1"/>
</dbReference>
<dbReference type="EMBL" id="JAVDXQ010000002">
    <property type="protein sequence ID" value="MDR7295918.1"/>
    <property type="molecule type" value="Genomic_DNA"/>
</dbReference>
<dbReference type="InterPro" id="IPR000415">
    <property type="entry name" value="Nitroreductase-like"/>
</dbReference>
<protein>
    <recommendedName>
        <fullName evidence="8">Putative NAD(P)H nitroreductase</fullName>
        <ecNumber evidence="8">1.-.-.-</ecNumber>
    </recommendedName>
</protein>
<keyword evidence="12" id="KW-1185">Reference proteome</keyword>
<sequence>MLAGSTGKHIASAGRLGSGPALGPQEPMQATPTSLAALLTRYSVGPKHLVEPGPSDTQLALMAQAALRAPDHAELVPYRFKLVRGAAKQGMAALFADAARAAGKGEEGAALDAERALKPPMTVAVVARIDPGHPQVPAHEQWAAVGGAIGSFLTAAHALGFGGKMLSGAKVRNPAIAAAFCEPGETLLGWIALGTPARQPAGPARKPDPGQVLIDWHPPCKP</sequence>
<dbReference type="Gene3D" id="3.40.109.10">
    <property type="entry name" value="NADH Oxidase"/>
    <property type="match status" value="1"/>
</dbReference>
<dbReference type="InterPro" id="IPR029479">
    <property type="entry name" value="Nitroreductase"/>
</dbReference>
<dbReference type="Proteomes" id="UP001180536">
    <property type="component" value="Unassembled WGS sequence"/>
</dbReference>
<dbReference type="PIRSF" id="PIRSF000232">
    <property type="entry name" value="YdjA"/>
    <property type="match status" value="1"/>
</dbReference>
<keyword evidence="5 8" id="KW-0521">NADP</keyword>
<dbReference type="SUPFAM" id="SSF55469">
    <property type="entry name" value="FMN-dependent nitroreductase-like"/>
    <property type="match status" value="1"/>
</dbReference>
<dbReference type="InterPro" id="IPR026021">
    <property type="entry name" value="YdjA-like"/>
</dbReference>
<evidence type="ECO:0000313" key="11">
    <source>
        <dbReference type="EMBL" id="MDR7295918.1"/>
    </source>
</evidence>
<dbReference type="RefSeq" id="WP_310342886.1">
    <property type="nucleotide sequence ID" value="NZ_JAVDXQ010000002.1"/>
</dbReference>
<evidence type="ECO:0000256" key="7">
    <source>
        <dbReference type="ARBA" id="ARBA00023027"/>
    </source>
</evidence>
<feature type="domain" description="Nitroreductase" evidence="10">
    <location>
        <begin position="51"/>
        <end position="194"/>
    </location>
</feature>
<keyword evidence="3 8" id="KW-0285">Flavoprotein</keyword>
<name>A0ABU1Z5M1_9BURK</name>